<dbReference type="EMBL" id="CM055751">
    <property type="protein sequence ID" value="KAJ7993527.1"/>
    <property type="molecule type" value="Genomic_DNA"/>
</dbReference>
<sequence>MATIVLHSINRTVQATARKCFLPYSKGISTDSHLALFHNISVQRLTSLSAARCAPKITGVRFLSHGTAGRTAPRQTKRAALLLAGAAASVAGFLAGVIHFQRAEMASVIPKAGEEVDEEISAKCKTFMSPPCTDISVLQQRKGEMSTKMEMLIMETQAEFCRALEEVDGTKFQVDRWERNEGGGGISCVLQDGKVFEKAGVNVSVVFGHLTEEAAKQMRSRGKVLKGKNGKLPFCAMGVSSVIHPKNPHVPTVHFNYRYFEIEEEDGTKQWWFGGGTDLTPSYINEEDATHFHNILKEACDKHHPQYYPDFKKWCDRYFYIRHRDETRGVGGIFFDDLDSPSQEEVFRFVKSCAKTVVPCYLPIVWKHLNDSFSPEEKDWQQVRRGRYVEFNLVYDRGVKFGLATPGSRIESILMSLPLTAKWEYMHEPLKGTREAEMLEVLRKPREWV</sequence>
<evidence type="ECO:0000313" key="1">
    <source>
        <dbReference type="EMBL" id="KAJ7993527.1"/>
    </source>
</evidence>
<reference evidence="1" key="1">
    <citation type="submission" date="2021-05" db="EMBL/GenBank/DDBJ databases">
        <authorList>
            <person name="Pan Q."/>
            <person name="Jouanno E."/>
            <person name="Zahm M."/>
            <person name="Klopp C."/>
            <person name="Cabau C."/>
            <person name="Louis A."/>
            <person name="Berthelot C."/>
            <person name="Parey E."/>
            <person name="Roest Crollius H."/>
            <person name="Montfort J."/>
            <person name="Robinson-Rechavi M."/>
            <person name="Bouchez O."/>
            <person name="Lampietro C."/>
            <person name="Lopez Roques C."/>
            <person name="Donnadieu C."/>
            <person name="Postlethwait J."/>
            <person name="Bobe J."/>
            <person name="Dillon D."/>
            <person name="Chandos A."/>
            <person name="von Hippel F."/>
            <person name="Guiguen Y."/>
        </authorList>
    </citation>
    <scope>NUCLEOTIDE SEQUENCE</scope>
    <source>
        <strain evidence="1">YG-Jan2019</strain>
    </source>
</reference>
<accession>A0ACC2FQG4</accession>
<organism evidence="1 2">
    <name type="scientific">Dallia pectoralis</name>
    <name type="common">Alaska blackfish</name>
    <dbReference type="NCBI Taxonomy" id="75939"/>
    <lineage>
        <taxon>Eukaryota</taxon>
        <taxon>Metazoa</taxon>
        <taxon>Chordata</taxon>
        <taxon>Craniata</taxon>
        <taxon>Vertebrata</taxon>
        <taxon>Euteleostomi</taxon>
        <taxon>Actinopterygii</taxon>
        <taxon>Neopterygii</taxon>
        <taxon>Teleostei</taxon>
        <taxon>Protacanthopterygii</taxon>
        <taxon>Esociformes</taxon>
        <taxon>Umbridae</taxon>
        <taxon>Dallia</taxon>
    </lineage>
</organism>
<evidence type="ECO:0000313" key="2">
    <source>
        <dbReference type="Proteomes" id="UP001157502"/>
    </source>
</evidence>
<keyword evidence="2" id="KW-1185">Reference proteome</keyword>
<protein>
    <submittedName>
        <fullName evidence="1">Uncharacterized protein</fullName>
    </submittedName>
</protein>
<dbReference type="Proteomes" id="UP001157502">
    <property type="component" value="Chromosome 24"/>
</dbReference>
<comment type="caution">
    <text evidence="1">The sequence shown here is derived from an EMBL/GenBank/DDBJ whole genome shotgun (WGS) entry which is preliminary data.</text>
</comment>
<gene>
    <name evidence="1" type="ORF">DPEC_G00273330</name>
</gene>
<proteinExistence type="predicted"/>
<name>A0ACC2FQG4_DALPE</name>